<dbReference type="InterPro" id="IPR004638">
    <property type="entry name" value="EmrB-like"/>
</dbReference>
<comment type="caution">
    <text evidence="10">The sequence shown here is derived from an EMBL/GenBank/DDBJ whole genome shotgun (WGS) entry which is preliminary data.</text>
</comment>
<feature type="transmembrane region" description="Helical" evidence="8">
    <location>
        <begin position="462"/>
        <end position="480"/>
    </location>
</feature>
<dbReference type="InterPro" id="IPR036259">
    <property type="entry name" value="MFS_trans_sf"/>
</dbReference>
<evidence type="ECO:0000256" key="3">
    <source>
        <dbReference type="ARBA" id="ARBA00022448"/>
    </source>
</evidence>
<dbReference type="SUPFAM" id="SSF103473">
    <property type="entry name" value="MFS general substrate transporter"/>
    <property type="match status" value="1"/>
</dbReference>
<evidence type="ECO:0000259" key="9">
    <source>
        <dbReference type="PROSITE" id="PS50850"/>
    </source>
</evidence>
<evidence type="ECO:0000256" key="2">
    <source>
        <dbReference type="ARBA" id="ARBA00008537"/>
    </source>
</evidence>
<dbReference type="PANTHER" id="PTHR42718:SF9">
    <property type="entry name" value="MAJOR FACILITATOR SUPERFAMILY MULTIDRUG TRANSPORTER MFSC"/>
    <property type="match status" value="1"/>
</dbReference>
<evidence type="ECO:0000256" key="6">
    <source>
        <dbReference type="ARBA" id="ARBA00022989"/>
    </source>
</evidence>
<feature type="transmembrane region" description="Helical" evidence="8">
    <location>
        <begin position="317"/>
        <end position="340"/>
    </location>
</feature>
<reference evidence="10 11" key="1">
    <citation type="submission" date="2022-06" db="EMBL/GenBank/DDBJ databases">
        <title>New Species of the Genus Actinoplanes, ActinopZanes ferrugineus.</title>
        <authorList>
            <person name="Ding P."/>
        </authorList>
    </citation>
    <scope>NUCLEOTIDE SEQUENCE [LARGE SCALE GENOMIC DNA]</scope>
    <source>
        <strain evidence="10 11">TRM88003</strain>
    </source>
</reference>
<dbReference type="NCBIfam" id="TIGR00711">
    <property type="entry name" value="efflux_EmrB"/>
    <property type="match status" value="1"/>
</dbReference>
<dbReference type="CDD" id="cd17503">
    <property type="entry name" value="MFS_LmrB_MDR_like"/>
    <property type="match status" value="1"/>
</dbReference>
<feature type="transmembrane region" description="Helical" evidence="8">
    <location>
        <begin position="352"/>
        <end position="370"/>
    </location>
</feature>
<feature type="transmembrane region" description="Helical" evidence="8">
    <location>
        <begin position="94"/>
        <end position="112"/>
    </location>
</feature>
<keyword evidence="6 8" id="KW-1133">Transmembrane helix</keyword>
<keyword evidence="5 8" id="KW-0812">Transmembrane</keyword>
<keyword evidence="4" id="KW-1003">Cell membrane</keyword>
<keyword evidence="11" id="KW-1185">Reference proteome</keyword>
<feature type="domain" description="Major facilitator superfamily (MFS) profile" evidence="9">
    <location>
        <begin position="29"/>
        <end position="484"/>
    </location>
</feature>
<dbReference type="Proteomes" id="UP001523369">
    <property type="component" value="Unassembled WGS sequence"/>
</dbReference>
<feature type="transmembrane region" description="Helical" evidence="8">
    <location>
        <begin position="29"/>
        <end position="47"/>
    </location>
</feature>
<feature type="transmembrane region" description="Helical" evidence="8">
    <location>
        <begin position="183"/>
        <end position="201"/>
    </location>
</feature>
<evidence type="ECO:0000256" key="1">
    <source>
        <dbReference type="ARBA" id="ARBA00004651"/>
    </source>
</evidence>
<organism evidence="10 11">
    <name type="scientific">Paractinoplanes aksuensis</name>
    <dbReference type="NCBI Taxonomy" id="2939490"/>
    <lineage>
        <taxon>Bacteria</taxon>
        <taxon>Bacillati</taxon>
        <taxon>Actinomycetota</taxon>
        <taxon>Actinomycetes</taxon>
        <taxon>Micromonosporales</taxon>
        <taxon>Micromonosporaceae</taxon>
        <taxon>Paractinoplanes</taxon>
    </lineage>
</organism>
<feature type="transmembrane region" description="Helical" evidence="8">
    <location>
        <begin position="213"/>
        <end position="233"/>
    </location>
</feature>
<evidence type="ECO:0000313" key="10">
    <source>
        <dbReference type="EMBL" id="MCO8277998.1"/>
    </source>
</evidence>
<feature type="transmembrane region" description="Helical" evidence="8">
    <location>
        <begin position="245"/>
        <end position="263"/>
    </location>
</feature>
<evidence type="ECO:0000313" key="11">
    <source>
        <dbReference type="Proteomes" id="UP001523369"/>
    </source>
</evidence>
<evidence type="ECO:0000256" key="8">
    <source>
        <dbReference type="SAM" id="Phobius"/>
    </source>
</evidence>
<gene>
    <name evidence="10" type="ORF">M1L60_46245</name>
</gene>
<comment type="similarity">
    <text evidence="2">Belongs to the major facilitator superfamily. EmrB family.</text>
</comment>
<feature type="transmembrane region" description="Helical" evidence="8">
    <location>
        <begin position="156"/>
        <end position="177"/>
    </location>
</feature>
<evidence type="ECO:0000256" key="4">
    <source>
        <dbReference type="ARBA" id="ARBA00022475"/>
    </source>
</evidence>
<sequence length="488" mass="50702">MFSPPDTTASDRPALIADRTALSSADRTLVSLLVVSTFVVILNETVMSLALPRLMQDLHVSASTGQWLTTGFLLTMAVVIPTTGFVMERYPLRRVYAGAMALFSLGTAIAATAPGFELLLTGRIVQAAGTGVMMPLLMTTAMIIVPTGARGRIMGVISVVISVAPAIGPTISGLVLARLSWRWLFGIVLPVALLMLALGAWKIRNVSTPRRVRLDILSLALSAVGFGGLIYGLSSLGEASGEAPVAPWVPTAAGALALVLFAWRQHALQTSHGPLLDLSAFAYRTFTLNTFVMIAGFTGLFGTLILLPIYLQNVVGISAFEAGLMLLPGGAAVSVLSPLVGRLYDRYGPRPLVLPGAIVLSAGMWLLSSIGPTTALPLVVLYYTVLTSGLGLLFTPLITSALGVLPAGLYGHGSAIMGSLNQLAGAAGSALFITVLSTTGAARLAAGASPLAATSDGIRQAFFWGAVISVFGILFAASAYRKVPDPAR</sequence>
<proteinExistence type="inferred from homology"/>
<keyword evidence="7 8" id="KW-0472">Membrane</keyword>
<dbReference type="Gene3D" id="1.20.1720.10">
    <property type="entry name" value="Multidrug resistance protein D"/>
    <property type="match status" value="1"/>
</dbReference>
<evidence type="ECO:0000256" key="5">
    <source>
        <dbReference type="ARBA" id="ARBA00022692"/>
    </source>
</evidence>
<dbReference type="PROSITE" id="PS50850">
    <property type="entry name" value="MFS"/>
    <property type="match status" value="1"/>
</dbReference>
<dbReference type="InterPro" id="IPR020846">
    <property type="entry name" value="MFS_dom"/>
</dbReference>
<dbReference type="Pfam" id="PF07690">
    <property type="entry name" value="MFS_1"/>
    <property type="match status" value="1"/>
</dbReference>
<feature type="transmembrane region" description="Helical" evidence="8">
    <location>
        <begin position="124"/>
        <end position="144"/>
    </location>
</feature>
<feature type="transmembrane region" description="Helical" evidence="8">
    <location>
        <begin position="390"/>
        <end position="411"/>
    </location>
</feature>
<dbReference type="PRINTS" id="PR01036">
    <property type="entry name" value="TCRTETB"/>
</dbReference>
<name>A0ABT1E4E4_9ACTN</name>
<dbReference type="Gene3D" id="1.20.1250.20">
    <property type="entry name" value="MFS general substrate transporter like domains"/>
    <property type="match status" value="1"/>
</dbReference>
<dbReference type="PANTHER" id="PTHR42718">
    <property type="entry name" value="MAJOR FACILITATOR SUPERFAMILY MULTIDRUG TRANSPORTER MFSC"/>
    <property type="match status" value="1"/>
</dbReference>
<feature type="transmembrane region" description="Helical" evidence="8">
    <location>
        <begin position="423"/>
        <end position="442"/>
    </location>
</feature>
<feature type="transmembrane region" description="Helical" evidence="8">
    <location>
        <begin position="67"/>
        <end position="87"/>
    </location>
</feature>
<dbReference type="EMBL" id="JAMYJR010000074">
    <property type="protein sequence ID" value="MCO8277998.1"/>
    <property type="molecule type" value="Genomic_DNA"/>
</dbReference>
<keyword evidence="3" id="KW-0813">Transport</keyword>
<protein>
    <submittedName>
        <fullName evidence="10">DHA2 family efflux MFS transporter permease subunit</fullName>
    </submittedName>
</protein>
<dbReference type="InterPro" id="IPR011701">
    <property type="entry name" value="MFS"/>
</dbReference>
<evidence type="ECO:0000256" key="7">
    <source>
        <dbReference type="ARBA" id="ARBA00023136"/>
    </source>
</evidence>
<comment type="subcellular location">
    <subcellularLocation>
        <location evidence="1">Cell membrane</location>
        <topology evidence="1">Multi-pass membrane protein</topology>
    </subcellularLocation>
</comment>
<dbReference type="RefSeq" id="WP_253243999.1">
    <property type="nucleotide sequence ID" value="NZ_JAMYJR010000074.1"/>
</dbReference>
<feature type="transmembrane region" description="Helical" evidence="8">
    <location>
        <begin position="291"/>
        <end position="311"/>
    </location>
</feature>
<accession>A0ABT1E4E4</accession>